<dbReference type="KEGG" id="iva:Isova_1400"/>
<dbReference type="PANTHER" id="PTHR46268">
    <property type="entry name" value="STRESS RESPONSE PROTEIN NHAX"/>
    <property type="match status" value="1"/>
</dbReference>
<dbReference type="PRINTS" id="PR01438">
    <property type="entry name" value="UNVRSLSTRESS"/>
</dbReference>
<keyword evidence="4" id="KW-1185">Reference proteome</keyword>
<dbReference type="AlphaFoldDB" id="F6FTN8"/>
<evidence type="ECO:0000256" key="1">
    <source>
        <dbReference type="ARBA" id="ARBA00008791"/>
    </source>
</evidence>
<accession>F6FTN8</accession>
<organism evidence="4">
    <name type="scientific">Isoptericola variabilis (strain 225)</name>
    <dbReference type="NCBI Taxonomy" id="743718"/>
    <lineage>
        <taxon>Bacteria</taxon>
        <taxon>Bacillati</taxon>
        <taxon>Actinomycetota</taxon>
        <taxon>Actinomycetes</taxon>
        <taxon>Micrococcales</taxon>
        <taxon>Promicromonosporaceae</taxon>
        <taxon>Isoptericola</taxon>
    </lineage>
</organism>
<dbReference type="Pfam" id="PF00582">
    <property type="entry name" value="Usp"/>
    <property type="match status" value="2"/>
</dbReference>
<feature type="domain" description="UspA" evidence="2">
    <location>
        <begin position="17"/>
        <end position="151"/>
    </location>
</feature>
<dbReference type="HOGENOM" id="CLU_049301_2_3_11"/>
<gene>
    <name evidence="3" type="ordered locus">Isova_1400</name>
</gene>
<dbReference type="RefSeq" id="WP_013838557.1">
    <property type="nucleotide sequence ID" value="NC_015588.1"/>
</dbReference>
<sequence length="313" mass="32489">MSATGDLPTTRRSTAGPVVVGYDASEAAETALAWAGREARTRGTALQVVYVRDAHDTGLAVRPGGREDAPDAGAWPVVEEAAARVRDIVPGVETETFVEYASPGAALVAMSRGASLVAVGSTPHRALVEELRGSVALQLAAHAHCPVGIVPALPDVRLPAERPVVVGYDGSPSAARALLHAADAAWFGALALRVVVAWSPGPAEWVESFALATLPRDATEEAAERTLADGLERVRAHGEAQGRRPGSLMVEGVVQEGRAVDVLHREATDADRLVVGTRGRGGFAALLLGSVSHTMIRTAPCPVVVVRDEGAPE</sequence>
<name>F6FTN8_ISOV2</name>
<comment type="similarity">
    <text evidence="1">Belongs to the universal stress protein A family.</text>
</comment>
<dbReference type="CDD" id="cd00293">
    <property type="entry name" value="USP-like"/>
    <property type="match status" value="1"/>
</dbReference>
<dbReference type="InterPro" id="IPR014729">
    <property type="entry name" value="Rossmann-like_a/b/a_fold"/>
</dbReference>
<dbReference type="EMBL" id="CP002810">
    <property type="protein sequence ID" value="AEG44165.1"/>
    <property type="molecule type" value="Genomic_DNA"/>
</dbReference>
<evidence type="ECO:0000313" key="3">
    <source>
        <dbReference type="EMBL" id="AEG44165.1"/>
    </source>
</evidence>
<proteinExistence type="inferred from homology"/>
<dbReference type="SUPFAM" id="SSF52402">
    <property type="entry name" value="Adenine nucleotide alpha hydrolases-like"/>
    <property type="match status" value="2"/>
</dbReference>
<dbReference type="PANTHER" id="PTHR46268:SF6">
    <property type="entry name" value="UNIVERSAL STRESS PROTEIN UP12"/>
    <property type="match status" value="1"/>
</dbReference>
<dbReference type="InterPro" id="IPR006016">
    <property type="entry name" value="UspA"/>
</dbReference>
<evidence type="ECO:0000313" key="4">
    <source>
        <dbReference type="Proteomes" id="UP000009236"/>
    </source>
</evidence>
<dbReference type="Proteomes" id="UP000009236">
    <property type="component" value="Chromosome"/>
</dbReference>
<dbReference type="eggNOG" id="COG0589">
    <property type="taxonomic scope" value="Bacteria"/>
</dbReference>
<protein>
    <submittedName>
        <fullName evidence="3">UspA domain-containing protein</fullName>
    </submittedName>
</protein>
<reference evidence="3 4" key="1">
    <citation type="submission" date="2011-05" db="EMBL/GenBank/DDBJ databases">
        <title>Complete sequence of Isoptericola variabilis 225.</title>
        <authorList>
            <consortium name="US DOE Joint Genome Institute"/>
            <person name="Lucas S."/>
            <person name="Han J."/>
            <person name="Lapidus A."/>
            <person name="Cheng J.-F."/>
            <person name="Goodwin L."/>
            <person name="Pitluck S."/>
            <person name="Peters L."/>
            <person name="Mikhailova N."/>
            <person name="Zeytun A."/>
            <person name="Han C."/>
            <person name="Tapia R."/>
            <person name="Land M."/>
            <person name="Hauser L."/>
            <person name="Kyrpides N."/>
            <person name="Ivanova N."/>
            <person name="Pagani I."/>
            <person name="Siebers A."/>
            <person name="Allgaier M."/>
            <person name="Thelen M."/>
            <person name="Hugenholtz P."/>
            <person name="Gladden J."/>
            <person name="Woyke T."/>
        </authorList>
    </citation>
    <scope>NUCLEOTIDE SEQUENCE [LARGE SCALE GENOMIC DNA]</scope>
    <source>
        <strain evidence="4">225</strain>
    </source>
</reference>
<dbReference type="Gene3D" id="3.40.50.620">
    <property type="entry name" value="HUPs"/>
    <property type="match status" value="2"/>
</dbReference>
<feature type="domain" description="UspA" evidence="2">
    <location>
        <begin position="162"/>
        <end position="307"/>
    </location>
</feature>
<evidence type="ECO:0000259" key="2">
    <source>
        <dbReference type="Pfam" id="PF00582"/>
    </source>
</evidence>
<dbReference type="InterPro" id="IPR006015">
    <property type="entry name" value="Universal_stress_UspA"/>
</dbReference>